<accession>A0ABN4XHJ5</accession>
<name>A0ABN4XHJ5_9RHOB</name>
<sequence>MTPEQLETIYEALATQLDAIPQPQRELFLAKLVLLQAHEAADPDTTLRHIAEAERDLDD</sequence>
<dbReference type="RefSeq" id="WP_075774246.1">
    <property type="nucleotide sequence ID" value="NZ_CP019437.1"/>
</dbReference>
<evidence type="ECO:0000313" key="2">
    <source>
        <dbReference type="Proteomes" id="UP000185622"/>
    </source>
</evidence>
<protein>
    <recommendedName>
        <fullName evidence="3">DUF2783 domain-containing protein</fullName>
    </recommendedName>
</protein>
<dbReference type="EMBL" id="CP019437">
    <property type="protein sequence ID" value="AQS49053.1"/>
    <property type="molecule type" value="Genomic_DNA"/>
</dbReference>
<keyword evidence="2" id="KW-1185">Reference proteome</keyword>
<reference evidence="1 2" key="1">
    <citation type="submission" date="2017-01" db="EMBL/GenBank/DDBJ databases">
        <title>The complete genome sequence of a sulfur-oxidizing marine bacterium Thioclava sp. 25B10_4T.</title>
        <authorList>
            <person name="Liu Y."/>
            <person name="Lai Q."/>
            <person name="Shao Z."/>
        </authorList>
    </citation>
    <scope>NUCLEOTIDE SEQUENCE [LARGE SCALE GENOMIC DNA]</scope>
    <source>
        <strain evidence="1 2">25B10_4</strain>
    </source>
</reference>
<organism evidence="1 2">
    <name type="scientific">Thioclava nitratireducens</name>
    <dbReference type="NCBI Taxonomy" id="1915078"/>
    <lineage>
        <taxon>Bacteria</taxon>
        <taxon>Pseudomonadati</taxon>
        <taxon>Pseudomonadota</taxon>
        <taxon>Alphaproteobacteria</taxon>
        <taxon>Rhodobacterales</taxon>
        <taxon>Paracoccaceae</taxon>
        <taxon>Thioclava</taxon>
    </lineage>
</organism>
<evidence type="ECO:0000313" key="1">
    <source>
        <dbReference type="EMBL" id="AQS49053.1"/>
    </source>
</evidence>
<gene>
    <name evidence="1" type="ORF">BMG03_15600</name>
</gene>
<evidence type="ECO:0008006" key="3">
    <source>
        <dbReference type="Google" id="ProtNLM"/>
    </source>
</evidence>
<proteinExistence type="predicted"/>
<dbReference type="Proteomes" id="UP000185622">
    <property type="component" value="Chromosome"/>
</dbReference>